<evidence type="ECO:0000313" key="14">
    <source>
        <dbReference type="EMBL" id="SMB30168.1"/>
    </source>
</evidence>
<dbReference type="SUPFAM" id="SSF51161">
    <property type="entry name" value="Trimeric LpxA-like enzymes"/>
    <property type="match status" value="1"/>
</dbReference>
<comment type="catalytic activity">
    <reaction evidence="12">
        <text>L-serine + acetyl-CoA = O-acetyl-L-serine + CoA</text>
        <dbReference type="Rhea" id="RHEA:24560"/>
        <dbReference type="ChEBI" id="CHEBI:33384"/>
        <dbReference type="ChEBI" id="CHEBI:57287"/>
        <dbReference type="ChEBI" id="CHEBI:57288"/>
        <dbReference type="ChEBI" id="CHEBI:58340"/>
        <dbReference type="EC" id="2.3.1.30"/>
    </reaction>
</comment>
<dbReference type="AlphaFoldDB" id="A0A7Z7MW01"/>
<evidence type="ECO:0000313" key="15">
    <source>
        <dbReference type="Proteomes" id="UP000242886"/>
    </source>
</evidence>
<comment type="similarity">
    <text evidence="3">Belongs to the transferase hexapeptide repeat family.</text>
</comment>
<dbReference type="InterPro" id="IPR010493">
    <property type="entry name" value="Ser_AcTrfase_N"/>
</dbReference>
<name>A0A7Z7MW01_9PROT</name>
<evidence type="ECO:0000256" key="6">
    <source>
        <dbReference type="ARBA" id="ARBA00022490"/>
    </source>
</evidence>
<evidence type="ECO:0000256" key="11">
    <source>
        <dbReference type="ARBA" id="ARBA00023315"/>
    </source>
</evidence>
<dbReference type="InterPro" id="IPR053376">
    <property type="entry name" value="Serine_acetyltransferase"/>
</dbReference>
<evidence type="ECO:0000256" key="7">
    <source>
        <dbReference type="ARBA" id="ARBA00022605"/>
    </source>
</evidence>
<dbReference type="FunFam" id="2.160.10.10:FF:000007">
    <property type="entry name" value="Serine acetyltransferase"/>
    <property type="match status" value="1"/>
</dbReference>
<dbReference type="GO" id="GO:0005737">
    <property type="term" value="C:cytoplasm"/>
    <property type="evidence" value="ECO:0007669"/>
    <property type="project" value="UniProtKB-SubCell"/>
</dbReference>
<dbReference type="PANTHER" id="PTHR42811">
    <property type="entry name" value="SERINE ACETYLTRANSFERASE"/>
    <property type="match status" value="1"/>
</dbReference>
<evidence type="ECO:0000256" key="4">
    <source>
        <dbReference type="ARBA" id="ARBA00013266"/>
    </source>
</evidence>
<dbReference type="GO" id="GO:0006535">
    <property type="term" value="P:cysteine biosynthetic process from serine"/>
    <property type="evidence" value="ECO:0007669"/>
    <property type="project" value="InterPro"/>
</dbReference>
<dbReference type="PROSITE" id="PS00101">
    <property type="entry name" value="HEXAPEP_TRANSFERASES"/>
    <property type="match status" value="1"/>
</dbReference>
<keyword evidence="8 14" id="KW-0808">Transferase</keyword>
<dbReference type="InterPro" id="IPR018357">
    <property type="entry name" value="Hexapep_transf_CS"/>
</dbReference>
<proteinExistence type="inferred from homology"/>
<dbReference type="InterPro" id="IPR011004">
    <property type="entry name" value="Trimer_LpxA-like_sf"/>
</dbReference>
<feature type="domain" description="Serine acetyltransferase N-terminal" evidence="13">
    <location>
        <begin position="4"/>
        <end position="37"/>
    </location>
</feature>
<evidence type="ECO:0000256" key="5">
    <source>
        <dbReference type="ARBA" id="ARBA00018522"/>
    </source>
</evidence>
<accession>A0A7Z7MW01</accession>
<dbReference type="RefSeq" id="WP_154717233.1">
    <property type="nucleotide sequence ID" value="NZ_LT837803.1"/>
</dbReference>
<evidence type="ECO:0000259" key="13">
    <source>
        <dbReference type="Pfam" id="PF06426"/>
    </source>
</evidence>
<protein>
    <recommendedName>
        <fullName evidence="5">Serine acetyltransferase</fullName>
        <ecNumber evidence="4">2.3.1.30</ecNumber>
    </recommendedName>
</protein>
<evidence type="ECO:0000256" key="8">
    <source>
        <dbReference type="ARBA" id="ARBA00022679"/>
    </source>
</evidence>
<comment type="subcellular location">
    <subcellularLocation>
        <location evidence="1">Cytoplasm</location>
    </subcellularLocation>
</comment>
<dbReference type="NCBIfam" id="TIGR01172">
    <property type="entry name" value="cysE"/>
    <property type="match status" value="1"/>
</dbReference>
<dbReference type="InterPro" id="IPR045304">
    <property type="entry name" value="LbH_SAT"/>
</dbReference>
<reference evidence="14" key="1">
    <citation type="submission" date="2017-03" db="EMBL/GenBank/DDBJ databases">
        <authorList>
            <consortium name="AG Boll"/>
        </authorList>
    </citation>
    <scope>NUCLEOTIDE SEQUENCE [LARGE SCALE GENOMIC DNA]</scope>
    <source>
        <strain evidence="14">Chol</strain>
    </source>
</reference>
<dbReference type="Pfam" id="PF06426">
    <property type="entry name" value="SATase_N"/>
    <property type="match status" value="1"/>
</dbReference>
<comment type="pathway">
    <text evidence="2">Amino-acid biosynthesis; L-cysteine biosynthesis; L-cysteine from L-serine: step 1/2.</text>
</comment>
<evidence type="ECO:0000256" key="2">
    <source>
        <dbReference type="ARBA" id="ARBA00004876"/>
    </source>
</evidence>
<organism evidence="14 15">
    <name type="scientific">Sterolibacterium denitrificans</name>
    <dbReference type="NCBI Taxonomy" id="157592"/>
    <lineage>
        <taxon>Bacteria</taxon>
        <taxon>Pseudomonadati</taxon>
        <taxon>Pseudomonadota</taxon>
        <taxon>Betaproteobacteria</taxon>
        <taxon>Nitrosomonadales</taxon>
        <taxon>Sterolibacteriaceae</taxon>
        <taxon>Sterolibacterium</taxon>
    </lineage>
</organism>
<dbReference type="InterPro" id="IPR005881">
    <property type="entry name" value="Ser_O-AcTrfase"/>
</dbReference>
<dbReference type="EMBL" id="LT837803">
    <property type="protein sequence ID" value="SMB30168.1"/>
    <property type="molecule type" value="Genomic_DNA"/>
</dbReference>
<dbReference type="Gene3D" id="1.10.3130.10">
    <property type="entry name" value="serine acetyltransferase, domain 1"/>
    <property type="match status" value="1"/>
</dbReference>
<keyword evidence="6" id="KW-0963">Cytoplasm</keyword>
<keyword evidence="7" id="KW-0028">Amino-acid biosynthesis</keyword>
<dbReference type="FunFam" id="1.10.3130.10:FF:000003">
    <property type="entry name" value="Serine acetyltransferase"/>
    <property type="match status" value="1"/>
</dbReference>
<dbReference type="Proteomes" id="UP000242886">
    <property type="component" value="Chromosome SDENCHOL"/>
</dbReference>
<dbReference type="EC" id="2.3.1.30" evidence="4"/>
<dbReference type="Gene3D" id="2.160.10.10">
    <property type="entry name" value="Hexapeptide repeat proteins"/>
    <property type="match status" value="1"/>
</dbReference>
<gene>
    <name evidence="14" type="primary">cysE</name>
    <name evidence="14" type="ORF">SDENCHOL_20943</name>
</gene>
<dbReference type="InterPro" id="IPR001451">
    <property type="entry name" value="Hexapep"/>
</dbReference>
<keyword evidence="10" id="KW-0198">Cysteine biosynthesis</keyword>
<evidence type="ECO:0000256" key="3">
    <source>
        <dbReference type="ARBA" id="ARBA00007274"/>
    </source>
</evidence>
<dbReference type="CDD" id="cd03354">
    <property type="entry name" value="LbH_SAT"/>
    <property type="match status" value="1"/>
</dbReference>
<keyword evidence="15" id="KW-1185">Reference proteome</keyword>
<evidence type="ECO:0000256" key="10">
    <source>
        <dbReference type="ARBA" id="ARBA00023192"/>
    </source>
</evidence>
<keyword evidence="11 14" id="KW-0012">Acyltransferase</keyword>
<dbReference type="NCBIfam" id="NF041874">
    <property type="entry name" value="EPS_EpsC"/>
    <property type="match status" value="1"/>
</dbReference>
<evidence type="ECO:0000256" key="9">
    <source>
        <dbReference type="ARBA" id="ARBA00022737"/>
    </source>
</evidence>
<evidence type="ECO:0000256" key="12">
    <source>
        <dbReference type="ARBA" id="ARBA00049486"/>
    </source>
</evidence>
<dbReference type="GO" id="GO:0009001">
    <property type="term" value="F:serine O-acetyltransferase activity"/>
    <property type="evidence" value="ECO:0007669"/>
    <property type="project" value="UniProtKB-EC"/>
</dbReference>
<keyword evidence="9" id="KW-0677">Repeat</keyword>
<evidence type="ECO:0000256" key="1">
    <source>
        <dbReference type="ARBA" id="ARBA00004496"/>
    </source>
</evidence>
<dbReference type="InterPro" id="IPR042122">
    <property type="entry name" value="Ser_AcTrfase_N_sf"/>
</dbReference>
<dbReference type="Pfam" id="PF00132">
    <property type="entry name" value="Hexapep"/>
    <property type="match status" value="1"/>
</dbReference>
<sequence length="252" mass="27549">MFSRLREDIACVFDRDPAARSIWEVLTCYPGFHALQCHRFIHLLWRAGLRWLARWLSHCVRWLTGIEIHPGATIGRRVFIDHGMGVVIGETAEIGDDCTLYHGVTLGGTSWNKGKRHPTLRSGVVIGAGAQVLGPLTVGEGARVGSNAVVVRDVPAGATAVGIPARIIEGERDQAREEKAEKMGFSAYAVTREDDPLAKAIHGLLDHAVDTDRRLELLLERLERAGLLDDAAGDGMATADKFDPNYLGRIVD</sequence>
<dbReference type="UniPathway" id="UPA00136">
    <property type="reaction ID" value="UER00199"/>
</dbReference>